<evidence type="ECO:0000256" key="1">
    <source>
        <dbReference type="ARBA" id="ARBA00004196"/>
    </source>
</evidence>
<evidence type="ECO:0000256" key="6">
    <source>
        <dbReference type="SAM" id="SignalP"/>
    </source>
</evidence>
<name>A0A7W6RN20_9HYPH</name>
<keyword evidence="3" id="KW-0813">Transport</keyword>
<dbReference type="InterPro" id="IPR002491">
    <property type="entry name" value="ABC_transptr_periplasmic_BD"/>
</dbReference>
<evidence type="ECO:0000256" key="3">
    <source>
        <dbReference type="ARBA" id="ARBA00022448"/>
    </source>
</evidence>
<dbReference type="EMBL" id="JACIGM010000006">
    <property type="protein sequence ID" value="MBB4275484.1"/>
    <property type="molecule type" value="Genomic_DNA"/>
</dbReference>
<feature type="domain" description="Fe/B12 periplasmic-binding" evidence="7">
    <location>
        <begin position="29"/>
        <end position="287"/>
    </location>
</feature>
<sequence length="287" mass="31056">MVMFTRRTLLGGLAASAFAPEAFAAPPRRIVCLEWTSAEMLMSLGVQPLAVADLKGYRDWVAAPALPLSTFDLGARGEPNLEVISALRPDLIAGAYGYGIDETMFARFAPVFSVPFYDGKSTPLAQAAAETVKLGALLRREEEARERVSQAMRTINDTRDALRTRPAGPIVIVSMFDDRHVRVYGKGSLFQDVFDRIGLVNAWTGGTSEWGFSTVGIDALTAIGNARLVSLDPIPAHIRIRIERSSLWTSLPCVRAGNVVTIPPVWPFGGLAAAARFANLIENVVQA</sequence>
<comment type="subcellular location">
    <subcellularLocation>
        <location evidence="1">Cell envelope</location>
    </subcellularLocation>
</comment>
<reference evidence="8 9" key="1">
    <citation type="submission" date="2020-08" db="EMBL/GenBank/DDBJ databases">
        <title>Genomic Encyclopedia of Type Strains, Phase IV (KMG-V): Genome sequencing to study the core and pangenomes of soil and plant-associated prokaryotes.</title>
        <authorList>
            <person name="Whitman W."/>
        </authorList>
    </citation>
    <scope>NUCLEOTIDE SEQUENCE [LARGE SCALE GENOMIC DNA]</scope>
    <source>
        <strain evidence="8 9">SEMIA 402</strain>
    </source>
</reference>
<dbReference type="PROSITE" id="PS50983">
    <property type="entry name" value="FE_B12_PBP"/>
    <property type="match status" value="1"/>
</dbReference>
<dbReference type="PANTHER" id="PTHR30532:SF1">
    <property type="entry name" value="IRON(3+)-HYDROXAMATE-BINDING PROTEIN FHUD"/>
    <property type="match status" value="1"/>
</dbReference>
<keyword evidence="4" id="KW-0406">Ion transport</keyword>
<evidence type="ECO:0000256" key="5">
    <source>
        <dbReference type="ARBA" id="ARBA00022729"/>
    </source>
</evidence>
<evidence type="ECO:0000256" key="4">
    <source>
        <dbReference type="ARBA" id="ARBA00022496"/>
    </source>
</evidence>
<gene>
    <name evidence="8" type="ORF">GGE12_003273</name>
</gene>
<keyword evidence="4" id="KW-0410">Iron transport</keyword>
<proteinExistence type="inferred from homology"/>
<dbReference type="SUPFAM" id="SSF53807">
    <property type="entry name" value="Helical backbone' metal receptor"/>
    <property type="match status" value="1"/>
</dbReference>
<dbReference type="AlphaFoldDB" id="A0A7W6RN20"/>
<dbReference type="GO" id="GO:0030288">
    <property type="term" value="C:outer membrane-bounded periplasmic space"/>
    <property type="evidence" value="ECO:0007669"/>
    <property type="project" value="TreeGrafter"/>
</dbReference>
<dbReference type="Gene3D" id="3.40.50.1980">
    <property type="entry name" value="Nitrogenase molybdenum iron protein domain"/>
    <property type="match status" value="2"/>
</dbReference>
<dbReference type="CDD" id="cd01146">
    <property type="entry name" value="FhuD"/>
    <property type="match status" value="1"/>
</dbReference>
<evidence type="ECO:0000259" key="7">
    <source>
        <dbReference type="PROSITE" id="PS50983"/>
    </source>
</evidence>
<organism evidence="8 9">
    <name type="scientific">Rhizobium mongolense</name>
    <dbReference type="NCBI Taxonomy" id="57676"/>
    <lineage>
        <taxon>Bacteria</taxon>
        <taxon>Pseudomonadati</taxon>
        <taxon>Pseudomonadota</taxon>
        <taxon>Alphaproteobacteria</taxon>
        <taxon>Hyphomicrobiales</taxon>
        <taxon>Rhizobiaceae</taxon>
        <taxon>Rhizobium/Agrobacterium group</taxon>
        <taxon>Rhizobium</taxon>
    </lineage>
</organism>
<evidence type="ECO:0000313" key="8">
    <source>
        <dbReference type="EMBL" id="MBB4275484.1"/>
    </source>
</evidence>
<dbReference type="PANTHER" id="PTHR30532">
    <property type="entry name" value="IRON III DICITRATE-BINDING PERIPLASMIC PROTEIN"/>
    <property type="match status" value="1"/>
</dbReference>
<evidence type="ECO:0000256" key="2">
    <source>
        <dbReference type="ARBA" id="ARBA00008814"/>
    </source>
</evidence>
<accession>A0A7W6RN20</accession>
<comment type="similarity">
    <text evidence="2">Belongs to the bacterial solute-binding protein 8 family.</text>
</comment>
<dbReference type="Proteomes" id="UP000533641">
    <property type="component" value="Unassembled WGS sequence"/>
</dbReference>
<protein>
    <submittedName>
        <fullName evidence="8">Iron complex transport system substrate-binding protein</fullName>
    </submittedName>
</protein>
<feature type="signal peptide" evidence="6">
    <location>
        <begin position="1"/>
        <end position="24"/>
    </location>
</feature>
<keyword evidence="5 6" id="KW-0732">Signal</keyword>
<dbReference type="InterPro" id="IPR051313">
    <property type="entry name" value="Bact_iron-sidero_bind"/>
</dbReference>
<keyword evidence="4" id="KW-0408">Iron</keyword>
<dbReference type="Pfam" id="PF01497">
    <property type="entry name" value="Peripla_BP_2"/>
    <property type="match status" value="1"/>
</dbReference>
<dbReference type="PRINTS" id="PR01715">
    <property type="entry name" value="FERRIBNDNGPP"/>
</dbReference>
<feature type="chain" id="PRO_5031009749" evidence="6">
    <location>
        <begin position="25"/>
        <end position="287"/>
    </location>
</feature>
<comment type="caution">
    <text evidence="8">The sequence shown here is derived from an EMBL/GenBank/DDBJ whole genome shotgun (WGS) entry which is preliminary data.</text>
</comment>
<dbReference type="GO" id="GO:1901678">
    <property type="term" value="P:iron coordination entity transport"/>
    <property type="evidence" value="ECO:0007669"/>
    <property type="project" value="UniProtKB-ARBA"/>
</dbReference>
<evidence type="ECO:0000313" key="9">
    <source>
        <dbReference type="Proteomes" id="UP000533641"/>
    </source>
</evidence>